<dbReference type="AlphaFoldDB" id="A0A1G8DE63"/>
<dbReference type="Proteomes" id="UP000199045">
    <property type="component" value="Unassembled WGS sequence"/>
</dbReference>
<protein>
    <recommendedName>
        <fullName evidence="3">Lipocalin-like domain-containing protein</fullName>
    </recommendedName>
</protein>
<proteinExistence type="predicted"/>
<reference evidence="1 2" key="1">
    <citation type="submission" date="2016-10" db="EMBL/GenBank/DDBJ databases">
        <authorList>
            <person name="de Groot N.N."/>
        </authorList>
    </citation>
    <scope>NUCLEOTIDE SEQUENCE [LARGE SCALE GENOMIC DNA]</scope>
    <source>
        <strain evidence="1 2">DSM 527</strain>
    </source>
</reference>
<dbReference type="PROSITE" id="PS51257">
    <property type="entry name" value="PROKAR_LIPOPROTEIN"/>
    <property type="match status" value="1"/>
</dbReference>
<evidence type="ECO:0000313" key="2">
    <source>
        <dbReference type="Proteomes" id="UP000199045"/>
    </source>
</evidence>
<dbReference type="EMBL" id="FNBN01000014">
    <property type="protein sequence ID" value="SDH55998.1"/>
    <property type="molecule type" value="Genomic_DNA"/>
</dbReference>
<dbReference type="OrthoDB" id="663835at2"/>
<evidence type="ECO:0000313" key="1">
    <source>
        <dbReference type="EMBL" id="SDH55998.1"/>
    </source>
</evidence>
<dbReference type="STRING" id="104663.SAMN04488121_11487"/>
<dbReference type="RefSeq" id="WP_089838634.1">
    <property type="nucleotide sequence ID" value="NZ_FNBN01000014.1"/>
</dbReference>
<name>A0A1G8DE63_CHIFI</name>
<accession>A0A1G8DE63</accession>
<sequence length="142" mass="16297">MKKILVPALLTLAACSKKEDTTVRQPDYDGKWYIHQIVEKVYTLEDGDTAYTRYNVTDYPGTANYMDFQINKGKGDAIVYLDNQLDSMSYEAVSHVYFRLDTTLCEVTRVTDSAFQFNTLIFDGAPIPDRVQVTQHFFTLSR</sequence>
<gene>
    <name evidence="1" type="ORF">SAMN04488121_11487</name>
</gene>
<organism evidence="1 2">
    <name type="scientific">Chitinophaga filiformis</name>
    <name type="common">Myxococcus filiformis</name>
    <name type="synonym">Flexibacter filiformis</name>
    <dbReference type="NCBI Taxonomy" id="104663"/>
    <lineage>
        <taxon>Bacteria</taxon>
        <taxon>Pseudomonadati</taxon>
        <taxon>Bacteroidota</taxon>
        <taxon>Chitinophagia</taxon>
        <taxon>Chitinophagales</taxon>
        <taxon>Chitinophagaceae</taxon>
        <taxon>Chitinophaga</taxon>
    </lineage>
</organism>
<evidence type="ECO:0008006" key="3">
    <source>
        <dbReference type="Google" id="ProtNLM"/>
    </source>
</evidence>